<evidence type="ECO:0000313" key="3">
    <source>
        <dbReference type="Proteomes" id="UP000008782"/>
    </source>
</evidence>
<keyword evidence="1" id="KW-0175">Coiled coil</keyword>
<organism evidence="3">
    <name type="scientific">Colletotrichum graminicola (strain M1.001 / M2 / FGSC 10212)</name>
    <name type="common">Maize anthracnose fungus</name>
    <name type="synonym">Glomerella graminicola</name>
    <dbReference type="NCBI Taxonomy" id="645133"/>
    <lineage>
        <taxon>Eukaryota</taxon>
        <taxon>Fungi</taxon>
        <taxon>Dikarya</taxon>
        <taxon>Ascomycota</taxon>
        <taxon>Pezizomycotina</taxon>
        <taxon>Sordariomycetes</taxon>
        <taxon>Hypocreomycetidae</taxon>
        <taxon>Glomerellales</taxon>
        <taxon>Glomerellaceae</taxon>
        <taxon>Colletotrichum</taxon>
        <taxon>Colletotrichum graminicola species complex</taxon>
    </lineage>
</organism>
<sequence length="322" mass="36924">MLCRANGMATPTTRPDDIQREIVSSAEVFCREVQAIIDQTEELHKLVSSVSASTDPINAYNCRPHLPSSLVNAFEGILGLFVLKAKELSWMNRFAAKSGSSYSRNAERRLSRLKEACESTSRRVREHLVRAREDIIMLGTTKRDSERIIIAPIGPEFLAACLISSLQNNVPVPGTERRKLDLVAHYRNHTSRLWFNTSRKPTRGAFVAIHALEEELEALRVVVASQQHLLRSYQRLLSPLSFRSRSTDRLYYKDRKASFDLENKCIRRQQRRLAERDKALAILQRKARTLRDETKQRIEILDEGHGKAIRVFTIVTLFFLPL</sequence>
<dbReference type="EMBL" id="GG697337">
    <property type="protein sequence ID" value="EFQ27276.1"/>
    <property type="molecule type" value="Genomic_DNA"/>
</dbReference>
<proteinExistence type="predicted"/>
<reference evidence="3" key="1">
    <citation type="journal article" date="2012" name="Nat. Genet.">
        <title>Lifestyle transitions in plant pathogenic Colletotrichum fungi deciphered by genome and transcriptome analyses.</title>
        <authorList>
            <person name="O'Connell R.J."/>
            <person name="Thon M.R."/>
            <person name="Hacquard S."/>
            <person name="Amyotte S.G."/>
            <person name="Kleemann J."/>
            <person name="Torres M.F."/>
            <person name="Damm U."/>
            <person name="Buiate E.A."/>
            <person name="Epstein L."/>
            <person name="Alkan N."/>
            <person name="Altmueller J."/>
            <person name="Alvarado-Balderrama L."/>
            <person name="Bauser C.A."/>
            <person name="Becker C."/>
            <person name="Birren B.W."/>
            <person name="Chen Z."/>
            <person name="Choi J."/>
            <person name="Crouch J.A."/>
            <person name="Duvick J.P."/>
            <person name="Farman M.A."/>
            <person name="Gan P."/>
            <person name="Heiman D."/>
            <person name="Henrissat B."/>
            <person name="Howard R.J."/>
            <person name="Kabbage M."/>
            <person name="Koch C."/>
            <person name="Kracher B."/>
            <person name="Kubo Y."/>
            <person name="Law A.D."/>
            <person name="Lebrun M.-H."/>
            <person name="Lee Y.-H."/>
            <person name="Miyara I."/>
            <person name="Moore N."/>
            <person name="Neumann U."/>
            <person name="Nordstroem K."/>
            <person name="Panaccione D.G."/>
            <person name="Panstruga R."/>
            <person name="Place M."/>
            <person name="Proctor R.H."/>
            <person name="Prusky D."/>
            <person name="Rech G."/>
            <person name="Reinhardt R."/>
            <person name="Rollins J.A."/>
            <person name="Rounsley S."/>
            <person name="Schardl C.L."/>
            <person name="Schwartz D.C."/>
            <person name="Shenoy N."/>
            <person name="Shirasu K."/>
            <person name="Sikhakolli U.R."/>
            <person name="Stueber K."/>
            <person name="Sukno S.A."/>
            <person name="Sweigard J.A."/>
            <person name="Takano Y."/>
            <person name="Takahara H."/>
            <person name="Trail F."/>
            <person name="van der Does H.C."/>
            <person name="Voll L.M."/>
            <person name="Will I."/>
            <person name="Young S."/>
            <person name="Zeng Q."/>
            <person name="Zhang J."/>
            <person name="Zhou S."/>
            <person name="Dickman M.B."/>
            <person name="Schulze-Lefert P."/>
            <person name="Ver Loren van Themaat E."/>
            <person name="Ma L.-J."/>
            <person name="Vaillancourt L.J."/>
        </authorList>
    </citation>
    <scope>NUCLEOTIDE SEQUENCE [LARGE SCALE GENOMIC DNA]</scope>
    <source>
        <strain evidence="3">M1.001 / M2 / FGSC 10212</strain>
    </source>
</reference>
<dbReference type="HOGENOM" id="CLU_045556_0_0_1"/>
<name>E3Q997_COLGM</name>
<keyword evidence="3" id="KW-1185">Reference proteome</keyword>
<feature type="coiled-coil region" evidence="1">
    <location>
        <begin position="266"/>
        <end position="293"/>
    </location>
</feature>
<dbReference type="eggNOG" id="ENOG502S5DR">
    <property type="taxonomic scope" value="Eukaryota"/>
</dbReference>
<dbReference type="Proteomes" id="UP000008782">
    <property type="component" value="Unassembled WGS sequence"/>
</dbReference>
<dbReference type="AlphaFoldDB" id="E3Q997"/>
<gene>
    <name evidence="2" type="ORF">GLRG_01771</name>
</gene>
<protein>
    <submittedName>
        <fullName evidence="2">Uncharacterized protein</fullName>
    </submittedName>
</protein>
<dbReference type="VEuPathDB" id="FungiDB:GLRG_01771"/>
<evidence type="ECO:0000313" key="2">
    <source>
        <dbReference type="EMBL" id="EFQ27276.1"/>
    </source>
</evidence>
<dbReference type="STRING" id="645133.E3Q997"/>
<dbReference type="GeneID" id="24407136"/>
<dbReference type="RefSeq" id="XP_008091296.1">
    <property type="nucleotide sequence ID" value="XM_008093105.1"/>
</dbReference>
<dbReference type="OrthoDB" id="5430750at2759"/>
<evidence type="ECO:0000256" key="1">
    <source>
        <dbReference type="SAM" id="Coils"/>
    </source>
</evidence>
<accession>E3Q997</accession>